<keyword evidence="2" id="KW-1185">Reference proteome</keyword>
<protein>
    <submittedName>
        <fullName evidence="1">Uncharacterized protein</fullName>
    </submittedName>
</protein>
<reference evidence="1 2" key="1">
    <citation type="journal article" date="2021" name="Front. Genet.">
        <title>Chromosome-Level Genome Assembly Reveals Significant Gene Expansion in the Toll and IMD Signaling Pathways of Dendrolimus kikuchii.</title>
        <authorList>
            <person name="Zhou J."/>
            <person name="Wu P."/>
            <person name="Xiong Z."/>
            <person name="Liu N."/>
            <person name="Zhao N."/>
            <person name="Ji M."/>
            <person name="Qiu Y."/>
            <person name="Yang B."/>
        </authorList>
    </citation>
    <scope>NUCLEOTIDE SEQUENCE [LARGE SCALE GENOMIC DNA]</scope>
    <source>
        <strain evidence="1">Ann1</strain>
    </source>
</reference>
<comment type="caution">
    <text evidence="1">The sequence shown here is derived from an EMBL/GenBank/DDBJ whole genome shotgun (WGS) entry which is preliminary data.</text>
</comment>
<proteinExistence type="predicted"/>
<dbReference type="EMBL" id="CM034414">
    <property type="protein sequence ID" value="KAJ0170264.1"/>
    <property type="molecule type" value="Genomic_DNA"/>
</dbReference>
<organism evidence="1 2">
    <name type="scientific">Dendrolimus kikuchii</name>
    <dbReference type="NCBI Taxonomy" id="765133"/>
    <lineage>
        <taxon>Eukaryota</taxon>
        <taxon>Metazoa</taxon>
        <taxon>Ecdysozoa</taxon>
        <taxon>Arthropoda</taxon>
        <taxon>Hexapoda</taxon>
        <taxon>Insecta</taxon>
        <taxon>Pterygota</taxon>
        <taxon>Neoptera</taxon>
        <taxon>Endopterygota</taxon>
        <taxon>Lepidoptera</taxon>
        <taxon>Glossata</taxon>
        <taxon>Ditrysia</taxon>
        <taxon>Bombycoidea</taxon>
        <taxon>Lasiocampidae</taxon>
        <taxon>Dendrolimus</taxon>
    </lineage>
</organism>
<accession>A0ACC1CFB0</accession>
<dbReference type="Proteomes" id="UP000824533">
    <property type="component" value="Linkage Group LG28"/>
</dbReference>
<evidence type="ECO:0000313" key="2">
    <source>
        <dbReference type="Proteomes" id="UP000824533"/>
    </source>
</evidence>
<evidence type="ECO:0000313" key="1">
    <source>
        <dbReference type="EMBL" id="KAJ0170264.1"/>
    </source>
</evidence>
<sequence>MKAIFILCASALLVQSALSQCAGRFGYGGYGLAPFAYDGFGYGGFPGVGYGGYGGFGCGFGGYGGYGPYANYGIGPGDVGTGFGGGLVVTSTSPMAPIGLFVTSENAIDGALAVQGNLPFLGAVATEGAFPTAGAGAVSYGCGNGAVGIAEAGVPALAPAIAPAVAPVAALGIGAYGYGGYPAAGLGCGCGAVY</sequence>
<name>A0ACC1CFB0_9NEOP</name>
<gene>
    <name evidence="1" type="ORF">K1T71_014192</name>
</gene>